<protein>
    <submittedName>
        <fullName evidence="2">DUF4179 domain-containing protein</fullName>
    </submittedName>
</protein>
<organism evidence="2 3">
    <name type="scientific">Candidatus Avimonoglobus intestinipullorum</name>
    <dbReference type="NCBI Taxonomy" id="2840699"/>
    <lineage>
        <taxon>Bacteria</taxon>
        <taxon>Bacillati</taxon>
        <taxon>Bacillota</taxon>
        <taxon>Clostridia</taxon>
        <taxon>Eubacteriales</taxon>
        <taxon>Candidatus Avimonoglobus</taxon>
    </lineage>
</organism>
<name>A0A9D1LTG9_9FIRM</name>
<dbReference type="EMBL" id="DVND01000009">
    <property type="protein sequence ID" value="HIU47793.1"/>
    <property type="molecule type" value="Genomic_DNA"/>
</dbReference>
<dbReference type="Proteomes" id="UP000824111">
    <property type="component" value="Unassembled WGS sequence"/>
</dbReference>
<keyword evidence="1" id="KW-0812">Transmembrane</keyword>
<evidence type="ECO:0000256" key="1">
    <source>
        <dbReference type="SAM" id="Phobius"/>
    </source>
</evidence>
<dbReference type="AlphaFoldDB" id="A0A9D1LTG9"/>
<gene>
    <name evidence="2" type="ORF">IAB04_00355</name>
</gene>
<sequence length="333" mass="37890">MRNIDGMMDFIADSREFEPLSEERTEALLARTLTKLQAERKKQMNIRKKVSLLLLAGIIAIGAVSVGAGAYLRMDGRLVDFLKPASDAQLEQLQPAGMAIGRQVTVNDYTVDVKESIGDNYQIYVLFDVIAPEGTALDQEQYRFDTVRLWSEKNKSMGYSVDMLQDDQPADNKVSMVLEANCDRSFIKDRVRLDLENLVYYDPETMEDVVVEEGLWQVEFDLEYKDISKTLKVNKPIQIFGGEATLRSVSISPLSVTAEATAFSIEKYEEDGLDELEDIRIQLRDGTVLEPRTPSRGSRYFTMQQTCTFDRMIDLEQIQSIQVFGETIEPDWD</sequence>
<keyword evidence="1" id="KW-1133">Transmembrane helix</keyword>
<reference evidence="2" key="2">
    <citation type="journal article" date="2021" name="PeerJ">
        <title>Extensive microbial diversity within the chicken gut microbiome revealed by metagenomics and culture.</title>
        <authorList>
            <person name="Gilroy R."/>
            <person name="Ravi A."/>
            <person name="Getino M."/>
            <person name="Pursley I."/>
            <person name="Horton D.L."/>
            <person name="Alikhan N.F."/>
            <person name="Baker D."/>
            <person name="Gharbi K."/>
            <person name="Hall N."/>
            <person name="Watson M."/>
            <person name="Adriaenssens E.M."/>
            <person name="Foster-Nyarko E."/>
            <person name="Jarju S."/>
            <person name="Secka A."/>
            <person name="Antonio M."/>
            <person name="Oren A."/>
            <person name="Chaudhuri R.R."/>
            <person name="La Ragione R."/>
            <person name="Hildebrand F."/>
            <person name="Pallen M.J."/>
        </authorList>
    </citation>
    <scope>NUCLEOTIDE SEQUENCE</scope>
    <source>
        <strain evidence="2">ChiSjej4B22-9803</strain>
    </source>
</reference>
<accession>A0A9D1LTG9</accession>
<reference evidence="2" key="1">
    <citation type="submission" date="2020-10" db="EMBL/GenBank/DDBJ databases">
        <authorList>
            <person name="Gilroy R."/>
        </authorList>
    </citation>
    <scope>NUCLEOTIDE SEQUENCE</scope>
    <source>
        <strain evidence="2">ChiSjej4B22-9803</strain>
    </source>
</reference>
<comment type="caution">
    <text evidence="2">The sequence shown here is derived from an EMBL/GenBank/DDBJ whole genome shotgun (WGS) entry which is preliminary data.</text>
</comment>
<keyword evidence="1" id="KW-0472">Membrane</keyword>
<feature type="transmembrane region" description="Helical" evidence="1">
    <location>
        <begin position="50"/>
        <end position="72"/>
    </location>
</feature>
<proteinExistence type="predicted"/>
<evidence type="ECO:0000313" key="2">
    <source>
        <dbReference type="EMBL" id="HIU47793.1"/>
    </source>
</evidence>
<evidence type="ECO:0000313" key="3">
    <source>
        <dbReference type="Proteomes" id="UP000824111"/>
    </source>
</evidence>